<dbReference type="EMBL" id="JBFXLT010000054">
    <property type="protein sequence ID" value="KAL2811758.1"/>
    <property type="molecule type" value="Genomic_DNA"/>
</dbReference>
<evidence type="ECO:0000313" key="3">
    <source>
        <dbReference type="Proteomes" id="UP001610334"/>
    </source>
</evidence>
<protein>
    <submittedName>
        <fullName evidence="2">Uncharacterized protein</fullName>
    </submittedName>
</protein>
<comment type="caution">
    <text evidence="2">The sequence shown here is derived from an EMBL/GenBank/DDBJ whole genome shotgun (WGS) entry which is preliminary data.</text>
</comment>
<keyword evidence="3" id="KW-1185">Reference proteome</keyword>
<evidence type="ECO:0000256" key="1">
    <source>
        <dbReference type="SAM" id="MobiDB-lite"/>
    </source>
</evidence>
<accession>A0ABR4H8G9</accession>
<name>A0ABR4H8G9_9EURO</name>
<dbReference type="SUPFAM" id="SSF55298">
    <property type="entry name" value="YjgF-like"/>
    <property type="match status" value="1"/>
</dbReference>
<feature type="region of interest" description="Disordered" evidence="1">
    <location>
        <begin position="1"/>
        <end position="25"/>
    </location>
</feature>
<reference evidence="2 3" key="1">
    <citation type="submission" date="2024-07" db="EMBL/GenBank/DDBJ databases">
        <title>Section-level genome sequencing and comparative genomics of Aspergillus sections Usti and Cavernicolus.</title>
        <authorList>
            <consortium name="Lawrence Berkeley National Laboratory"/>
            <person name="Nybo J.L."/>
            <person name="Vesth T.C."/>
            <person name="Theobald S."/>
            <person name="Frisvad J.C."/>
            <person name="Larsen T.O."/>
            <person name="Kjaerboelling I."/>
            <person name="Rothschild-Mancinelli K."/>
            <person name="Lyhne E.K."/>
            <person name="Kogle M.E."/>
            <person name="Barry K."/>
            <person name="Clum A."/>
            <person name="Na H."/>
            <person name="Ledsgaard L."/>
            <person name="Lin J."/>
            <person name="Lipzen A."/>
            <person name="Kuo A."/>
            <person name="Riley R."/>
            <person name="Mondo S."/>
            <person name="Labutti K."/>
            <person name="Haridas S."/>
            <person name="Pangalinan J."/>
            <person name="Salamov A.A."/>
            <person name="Simmons B.A."/>
            <person name="Magnuson J.K."/>
            <person name="Chen J."/>
            <person name="Drula E."/>
            <person name="Henrissat B."/>
            <person name="Wiebenga A."/>
            <person name="Lubbers R.J."/>
            <person name="Gomes A.C."/>
            <person name="Makela M.R."/>
            <person name="Stajich J."/>
            <person name="Grigoriev I.V."/>
            <person name="Mortensen U.H."/>
            <person name="De Vries R.P."/>
            <person name="Baker S.E."/>
            <person name="Andersen M.R."/>
        </authorList>
    </citation>
    <scope>NUCLEOTIDE SEQUENCE [LARGE SCALE GENOMIC DNA]</scope>
    <source>
        <strain evidence="2 3">CBS 588.65</strain>
    </source>
</reference>
<dbReference type="Gene3D" id="3.30.1330.40">
    <property type="entry name" value="RutC-like"/>
    <property type="match status" value="1"/>
</dbReference>
<dbReference type="Proteomes" id="UP001610334">
    <property type="component" value="Unassembled WGS sequence"/>
</dbReference>
<proteinExistence type="predicted"/>
<organism evidence="2 3">
    <name type="scientific">Aspergillus granulosus</name>
    <dbReference type="NCBI Taxonomy" id="176169"/>
    <lineage>
        <taxon>Eukaryota</taxon>
        <taxon>Fungi</taxon>
        <taxon>Dikarya</taxon>
        <taxon>Ascomycota</taxon>
        <taxon>Pezizomycotina</taxon>
        <taxon>Eurotiomycetes</taxon>
        <taxon>Eurotiomycetidae</taxon>
        <taxon>Eurotiales</taxon>
        <taxon>Aspergillaceae</taxon>
        <taxon>Aspergillus</taxon>
        <taxon>Aspergillus subgen. Nidulantes</taxon>
    </lineage>
</organism>
<dbReference type="CDD" id="cd00448">
    <property type="entry name" value="YjgF_YER057c_UK114_family"/>
    <property type="match status" value="1"/>
</dbReference>
<sequence length="170" mass="18138">MGPSNNAQPLVSTASISGKQQPLPQSDVTIVPFPPVNPVMSFIRTTPQNALRSPETNPANMPRPFRDQARNAFLNLGDVLALAGATPQDVTKLTVYVAEGSGSSVKMQQLGDAMRVFFMDETKGAGHVHKPVVSTLKGLVLNEGFGKIEVEAEAVARVLAPPPSYEASWE</sequence>
<gene>
    <name evidence="2" type="ORF">BJX63DRAFT_398201</name>
</gene>
<dbReference type="InterPro" id="IPR035959">
    <property type="entry name" value="RutC-like_sf"/>
</dbReference>
<evidence type="ECO:0000313" key="2">
    <source>
        <dbReference type="EMBL" id="KAL2811758.1"/>
    </source>
</evidence>